<dbReference type="InterPro" id="IPR006076">
    <property type="entry name" value="FAD-dep_OxRdtase"/>
</dbReference>
<keyword evidence="3" id="KW-1185">Reference proteome</keyword>
<dbReference type="AlphaFoldDB" id="A0A6N6M274"/>
<evidence type="ECO:0000313" key="3">
    <source>
        <dbReference type="Proteomes" id="UP000435357"/>
    </source>
</evidence>
<sequence>MKIAVLGQGISGTIITFQLIKKGFKPTVFDQINPNSPSRVAAGIWNPVTFRRPSLSWNAEKFIESLGPTYKGIEIFSNSKFYYPMNYLRIFSSAEEQNNWFSKAADEPFSNFMNNTLYKGNLDRKIRNRFGGAELFHAGYVDTNKMLNDFREELKKRNQLLEVNIGQSQVSFGKKVQVNHSNQTEEFDALIFANGLNIRDFQPFEDLPFQPVKGEVLTIKSKTLKVDKILSKGFFMLPVGELTFKIGATYSNTDMTTDLTEKGKSELIDKLKELIGDTEFEIVDHKVGIRPAIKGRRPVIGPHPHYENTFAFSGMGSKAILMAPLLAEQLVDHIENKSQIDSEVDVKRFL</sequence>
<dbReference type="OrthoDB" id="214253at2"/>
<dbReference type="RefSeq" id="WP_151169240.1">
    <property type="nucleotide sequence ID" value="NZ_WACR01000009.1"/>
</dbReference>
<dbReference type="SUPFAM" id="SSF54373">
    <property type="entry name" value="FAD-linked reductases, C-terminal domain"/>
    <property type="match status" value="1"/>
</dbReference>
<dbReference type="Gene3D" id="3.50.50.60">
    <property type="entry name" value="FAD/NAD(P)-binding domain"/>
    <property type="match status" value="1"/>
</dbReference>
<dbReference type="PANTHER" id="PTHR13847">
    <property type="entry name" value="SARCOSINE DEHYDROGENASE-RELATED"/>
    <property type="match status" value="1"/>
</dbReference>
<reference evidence="2 3" key="1">
    <citation type="submission" date="2019-09" db="EMBL/GenBank/DDBJ databases">
        <title>Genomes of Cryomorphaceae.</title>
        <authorList>
            <person name="Bowman J.P."/>
        </authorList>
    </citation>
    <scope>NUCLEOTIDE SEQUENCE [LARGE SCALE GENOMIC DNA]</scope>
    <source>
        <strain evidence="2 3">KCTC 52047</strain>
    </source>
</reference>
<dbReference type="Proteomes" id="UP000435357">
    <property type="component" value="Unassembled WGS sequence"/>
</dbReference>
<organism evidence="2 3">
    <name type="scientific">Salibacter halophilus</name>
    <dbReference type="NCBI Taxonomy" id="1803916"/>
    <lineage>
        <taxon>Bacteria</taxon>
        <taxon>Pseudomonadati</taxon>
        <taxon>Bacteroidota</taxon>
        <taxon>Flavobacteriia</taxon>
        <taxon>Flavobacteriales</taxon>
        <taxon>Salibacteraceae</taxon>
        <taxon>Salibacter</taxon>
    </lineage>
</organism>
<dbReference type="SUPFAM" id="SSF51971">
    <property type="entry name" value="Nucleotide-binding domain"/>
    <property type="match status" value="1"/>
</dbReference>
<dbReference type="InterPro" id="IPR036188">
    <property type="entry name" value="FAD/NAD-bd_sf"/>
</dbReference>
<evidence type="ECO:0000259" key="1">
    <source>
        <dbReference type="Pfam" id="PF01266"/>
    </source>
</evidence>
<dbReference type="EMBL" id="WACR01000009">
    <property type="protein sequence ID" value="KAB1063187.1"/>
    <property type="molecule type" value="Genomic_DNA"/>
</dbReference>
<accession>A0A6N6M274</accession>
<dbReference type="Pfam" id="PF01266">
    <property type="entry name" value="DAO"/>
    <property type="match status" value="1"/>
</dbReference>
<gene>
    <name evidence="2" type="ORF">F3059_11125</name>
</gene>
<dbReference type="GO" id="GO:0005737">
    <property type="term" value="C:cytoplasm"/>
    <property type="evidence" value="ECO:0007669"/>
    <property type="project" value="TreeGrafter"/>
</dbReference>
<name>A0A6N6M274_9FLAO</name>
<proteinExistence type="predicted"/>
<comment type="caution">
    <text evidence="2">The sequence shown here is derived from an EMBL/GenBank/DDBJ whole genome shotgun (WGS) entry which is preliminary data.</text>
</comment>
<dbReference type="Gene3D" id="3.30.9.10">
    <property type="entry name" value="D-Amino Acid Oxidase, subunit A, domain 2"/>
    <property type="match status" value="1"/>
</dbReference>
<evidence type="ECO:0000313" key="2">
    <source>
        <dbReference type="EMBL" id="KAB1063187.1"/>
    </source>
</evidence>
<feature type="domain" description="FAD dependent oxidoreductase" evidence="1">
    <location>
        <begin position="2"/>
        <end position="332"/>
    </location>
</feature>
<protein>
    <submittedName>
        <fullName evidence="2">FAD-dependent oxidoreductase</fullName>
    </submittedName>
</protein>